<gene>
    <name evidence="2" type="ORF">GCM10022224_054450</name>
</gene>
<proteinExistence type="predicted"/>
<reference evidence="3" key="1">
    <citation type="journal article" date="2019" name="Int. J. Syst. Evol. Microbiol.">
        <title>The Global Catalogue of Microorganisms (GCM) 10K type strain sequencing project: providing services to taxonomists for standard genome sequencing and annotation.</title>
        <authorList>
            <consortium name="The Broad Institute Genomics Platform"/>
            <consortium name="The Broad Institute Genome Sequencing Center for Infectious Disease"/>
            <person name="Wu L."/>
            <person name="Ma J."/>
        </authorList>
    </citation>
    <scope>NUCLEOTIDE SEQUENCE [LARGE SCALE GENOMIC DNA]</scope>
    <source>
        <strain evidence="3">JCM 16904</strain>
    </source>
</reference>
<evidence type="ECO:0000256" key="1">
    <source>
        <dbReference type="SAM" id="MobiDB-lite"/>
    </source>
</evidence>
<evidence type="ECO:0000313" key="2">
    <source>
        <dbReference type="EMBL" id="GAA3683061.1"/>
    </source>
</evidence>
<name>A0ABP7CCU4_9ACTN</name>
<dbReference type="EMBL" id="BAAAZP010000099">
    <property type="protein sequence ID" value="GAA3683061.1"/>
    <property type="molecule type" value="Genomic_DNA"/>
</dbReference>
<accession>A0ABP7CCU4</accession>
<protein>
    <submittedName>
        <fullName evidence="2">Uncharacterized protein</fullName>
    </submittedName>
</protein>
<evidence type="ECO:0000313" key="3">
    <source>
        <dbReference type="Proteomes" id="UP001500902"/>
    </source>
</evidence>
<sequence>MDAPQHLDVPWDPQAPQGRGTPRTPDVPVHLRAPGAFAKARTFTQHRHAPYVTKETPYVMK</sequence>
<keyword evidence="3" id="KW-1185">Reference proteome</keyword>
<comment type="caution">
    <text evidence="2">The sequence shown here is derived from an EMBL/GenBank/DDBJ whole genome shotgun (WGS) entry which is preliminary data.</text>
</comment>
<organism evidence="2 3">
    <name type="scientific">Nonomuraea antimicrobica</name>
    <dbReference type="NCBI Taxonomy" id="561173"/>
    <lineage>
        <taxon>Bacteria</taxon>
        <taxon>Bacillati</taxon>
        <taxon>Actinomycetota</taxon>
        <taxon>Actinomycetes</taxon>
        <taxon>Streptosporangiales</taxon>
        <taxon>Streptosporangiaceae</taxon>
        <taxon>Nonomuraea</taxon>
    </lineage>
</organism>
<dbReference type="Proteomes" id="UP001500902">
    <property type="component" value="Unassembled WGS sequence"/>
</dbReference>
<feature type="region of interest" description="Disordered" evidence="1">
    <location>
        <begin position="1"/>
        <end position="28"/>
    </location>
</feature>